<organism evidence="1 2">
    <name type="scientific">Pseudoteredinibacter isoporae</name>
    <dbReference type="NCBI Taxonomy" id="570281"/>
    <lineage>
        <taxon>Bacteria</taxon>
        <taxon>Pseudomonadati</taxon>
        <taxon>Pseudomonadota</taxon>
        <taxon>Gammaproteobacteria</taxon>
        <taxon>Cellvibrionales</taxon>
        <taxon>Cellvibrionaceae</taxon>
        <taxon>Pseudoteredinibacter</taxon>
    </lineage>
</organism>
<dbReference type="EMBL" id="JACHHT010000003">
    <property type="protein sequence ID" value="MBB6523004.1"/>
    <property type="molecule type" value="Genomic_DNA"/>
</dbReference>
<evidence type="ECO:0000313" key="2">
    <source>
        <dbReference type="Proteomes" id="UP000528457"/>
    </source>
</evidence>
<evidence type="ECO:0000313" key="1">
    <source>
        <dbReference type="EMBL" id="MBB6523004.1"/>
    </source>
</evidence>
<protein>
    <submittedName>
        <fullName evidence="1">Uncharacterized protein</fullName>
    </submittedName>
</protein>
<name>A0A7X0JWA8_9GAMM</name>
<gene>
    <name evidence="1" type="ORF">HNR48_003306</name>
</gene>
<dbReference type="AlphaFoldDB" id="A0A7X0JWA8"/>
<accession>A0A7X0JWA8</accession>
<dbReference type="Proteomes" id="UP000528457">
    <property type="component" value="Unassembled WGS sequence"/>
</dbReference>
<sequence>MELKDFIETAITELIHGVHAAQKSTKEIKGAAVNPDYFDRQYEIDSTISNSSYEILQGQPVRQFNDADMREREERKTTNIEFDIAISAGNEEEAKAGLKVKVASLLGAEAGASLKEQNSSTSRIKFSVPIILPTHYETNCEDS</sequence>
<comment type="caution">
    <text evidence="1">The sequence shown here is derived from an EMBL/GenBank/DDBJ whole genome shotgun (WGS) entry which is preliminary data.</text>
</comment>
<dbReference type="InParanoid" id="A0A7X0JWA8"/>
<reference evidence="1 2" key="1">
    <citation type="submission" date="2020-08" db="EMBL/GenBank/DDBJ databases">
        <title>Genomic Encyclopedia of Type Strains, Phase IV (KMG-IV): sequencing the most valuable type-strain genomes for metagenomic binning, comparative biology and taxonomic classification.</title>
        <authorList>
            <person name="Goeker M."/>
        </authorList>
    </citation>
    <scope>NUCLEOTIDE SEQUENCE [LARGE SCALE GENOMIC DNA]</scope>
    <source>
        <strain evidence="1 2">DSM 22368</strain>
    </source>
</reference>
<dbReference type="RefSeq" id="WP_166844020.1">
    <property type="nucleotide sequence ID" value="NZ_JAAONY010000003.1"/>
</dbReference>
<proteinExistence type="predicted"/>
<keyword evidence="2" id="KW-1185">Reference proteome</keyword>